<sequence>MPCMHAVCVYKSKNKGPRKYTKISYHDILPPDIRGLPRKPNGCRNKDVTERREEDDKKVSKRAMEMQANKGAFKVSRKGVVIHCKICDGLPIMRGLVEGNLWMESLQHLISTKLEHPLHSLQLPHLGARKTILEHPFSNLQYP</sequence>
<keyword evidence="3" id="KW-1185">Reference proteome</keyword>
<protein>
    <submittedName>
        <fullName evidence="2">Uncharacterized protein</fullName>
    </submittedName>
</protein>
<accession>A0AAV3RMJ0</accession>
<comment type="caution">
    <text evidence="2">The sequence shown here is derived from an EMBL/GenBank/DDBJ whole genome shotgun (WGS) entry which is preliminary data.</text>
</comment>
<evidence type="ECO:0000256" key="1">
    <source>
        <dbReference type="SAM" id="MobiDB-lite"/>
    </source>
</evidence>
<organism evidence="2 3">
    <name type="scientific">Lithospermum erythrorhizon</name>
    <name type="common">Purple gromwell</name>
    <name type="synonym">Lithospermum officinale var. erythrorhizon</name>
    <dbReference type="NCBI Taxonomy" id="34254"/>
    <lineage>
        <taxon>Eukaryota</taxon>
        <taxon>Viridiplantae</taxon>
        <taxon>Streptophyta</taxon>
        <taxon>Embryophyta</taxon>
        <taxon>Tracheophyta</taxon>
        <taxon>Spermatophyta</taxon>
        <taxon>Magnoliopsida</taxon>
        <taxon>eudicotyledons</taxon>
        <taxon>Gunneridae</taxon>
        <taxon>Pentapetalae</taxon>
        <taxon>asterids</taxon>
        <taxon>lamiids</taxon>
        <taxon>Boraginales</taxon>
        <taxon>Boraginaceae</taxon>
        <taxon>Boraginoideae</taxon>
        <taxon>Lithospermeae</taxon>
        <taxon>Lithospermum</taxon>
    </lineage>
</organism>
<dbReference type="EMBL" id="BAABME010009981">
    <property type="protein sequence ID" value="GAA0176163.1"/>
    <property type="molecule type" value="Genomic_DNA"/>
</dbReference>
<dbReference type="Proteomes" id="UP001454036">
    <property type="component" value="Unassembled WGS sequence"/>
</dbReference>
<name>A0AAV3RMJ0_LITER</name>
<evidence type="ECO:0000313" key="2">
    <source>
        <dbReference type="EMBL" id="GAA0176163.1"/>
    </source>
</evidence>
<proteinExistence type="predicted"/>
<feature type="region of interest" description="Disordered" evidence="1">
    <location>
        <begin position="37"/>
        <end position="60"/>
    </location>
</feature>
<dbReference type="AlphaFoldDB" id="A0AAV3RMJ0"/>
<gene>
    <name evidence="2" type="ORF">LIER_29208</name>
</gene>
<feature type="compositionally biased region" description="Basic and acidic residues" evidence="1">
    <location>
        <begin position="44"/>
        <end position="60"/>
    </location>
</feature>
<reference evidence="2 3" key="1">
    <citation type="submission" date="2024-01" db="EMBL/GenBank/DDBJ databases">
        <title>The complete chloroplast genome sequence of Lithospermum erythrorhizon: insights into the phylogenetic relationship among Boraginaceae species and the maternal lineages of purple gromwells.</title>
        <authorList>
            <person name="Okada T."/>
            <person name="Watanabe K."/>
        </authorList>
    </citation>
    <scope>NUCLEOTIDE SEQUENCE [LARGE SCALE GENOMIC DNA]</scope>
</reference>
<evidence type="ECO:0000313" key="3">
    <source>
        <dbReference type="Proteomes" id="UP001454036"/>
    </source>
</evidence>